<dbReference type="Pfam" id="PF20149">
    <property type="entry name" value="DUF6532"/>
    <property type="match status" value="1"/>
</dbReference>
<evidence type="ECO:0000313" key="5">
    <source>
        <dbReference type="Proteomes" id="UP001175227"/>
    </source>
</evidence>
<evidence type="ECO:0000256" key="1">
    <source>
        <dbReference type="SAM" id="MobiDB-lite"/>
    </source>
</evidence>
<keyword evidence="2" id="KW-0472">Membrane</keyword>
<feature type="compositionally biased region" description="Basic and acidic residues" evidence="1">
    <location>
        <begin position="161"/>
        <end position="171"/>
    </location>
</feature>
<feature type="domain" description="DUF6532" evidence="3">
    <location>
        <begin position="1"/>
        <end position="103"/>
    </location>
</feature>
<comment type="caution">
    <text evidence="4">The sequence shown here is derived from an EMBL/GenBank/DDBJ whole genome shotgun (WGS) entry which is preliminary data.</text>
</comment>
<dbReference type="AlphaFoldDB" id="A0AA39N9H6"/>
<keyword evidence="2" id="KW-1133">Transmembrane helix</keyword>
<keyword evidence="2" id="KW-0812">Transmembrane</keyword>
<keyword evidence="5" id="KW-1185">Reference proteome</keyword>
<evidence type="ECO:0000256" key="2">
    <source>
        <dbReference type="SAM" id="Phobius"/>
    </source>
</evidence>
<dbReference type="Proteomes" id="UP001175227">
    <property type="component" value="Unassembled WGS sequence"/>
</dbReference>
<protein>
    <recommendedName>
        <fullName evidence="3">DUF6532 domain-containing protein</fullName>
    </recommendedName>
</protein>
<feature type="region of interest" description="Disordered" evidence="1">
    <location>
        <begin position="156"/>
        <end position="180"/>
    </location>
</feature>
<sequence length="180" mass="20502">MKTAIRPFVIVLYGFILLGNTVMIRQNKKKYLMLATSGAFTCKDPMTMHHQSENKIIPMMVPGIIWEDGFNPIKPETIALVIKHCLDEWADGTFKAQKLHNATQSRHKGDDKHLLRLEYERKFTPSRIHADILQKEDTNGYIDDAEREHLHADLQGCSGETDSKAEDKLLEDAGNAQNKD</sequence>
<accession>A0AA39N9H6</accession>
<name>A0AA39N9H6_9AGAR</name>
<evidence type="ECO:0000259" key="3">
    <source>
        <dbReference type="Pfam" id="PF20149"/>
    </source>
</evidence>
<organism evidence="4 5">
    <name type="scientific">Armillaria novae-zelandiae</name>
    <dbReference type="NCBI Taxonomy" id="153914"/>
    <lineage>
        <taxon>Eukaryota</taxon>
        <taxon>Fungi</taxon>
        <taxon>Dikarya</taxon>
        <taxon>Basidiomycota</taxon>
        <taxon>Agaricomycotina</taxon>
        <taxon>Agaricomycetes</taxon>
        <taxon>Agaricomycetidae</taxon>
        <taxon>Agaricales</taxon>
        <taxon>Marasmiineae</taxon>
        <taxon>Physalacriaceae</taxon>
        <taxon>Armillaria</taxon>
    </lineage>
</organism>
<reference evidence="4" key="1">
    <citation type="submission" date="2023-06" db="EMBL/GenBank/DDBJ databases">
        <authorList>
            <consortium name="Lawrence Berkeley National Laboratory"/>
            <person name="Ahrendt S."/>
            <person name="Sahu N."/>
            <person name="Indic B."/>
            <person name="Wong-Bajracharya J."/>
            <person name="Merenyi Z."/>
            <person name="Ke H.-M."/>
            <person name="Monk M."/>
            <person name="Kocsube S."/>
            <person name="Drula E."/>
            <person name="Lipzen A."/>
            <person name="Balint B."/>
            <person name="Henrissat B."/>
            <person name="Andreopoulos B."/>
            <person name="Martin F.M."/>
            <person name="Harder C.B."/>
            <person name="Rigling D."/>
            <person name="Ford K.L."/>
            <person name="Foster G.D."/>
            <person name="Pangilinan J."/>
            <person name="Papanicolaou A."/>
            <person name="Barry K."/>
            <person name="LaButti K."/>
            <person name="Viragh M."/>
            <person name="Koriabine M."/>
            <person name="Yan M."/>
            <person name="Riley R."/>
            <person name="Champramary S."/>
            <person name="Plett K.L."/>
            <person name="Tsai I.J."/>
            <person name="Slot J."/>
            <person name="Sipos G."/>
            <person name="Plett J."/>
            <person name="Nagy L.G."/>
            <person name="Grigoriev I.V."/>
        </authorList>
    </citation>
    <scope>NUCLEOTIDE SEQUENCE</scope>
    <source>
        <strain evidence="4">ICMP 16352</strain>
    </source>
</reference>
<dbReference type="InterPro" id="IPR045341">
    <property type="entry name" value="DUF6532"/>
</dbReference>
<dbReference type="EMBL" id="JAUEPR010000141">
    <property type="protein sequence ID" value="KAK0461536.1"/>
    <property type="molecule type" value="Genomic_DNA"/>
</dbReference>
<feature type="transmembrane region" description="Helical" evidence="2">
    <location>
        <begin position="6"/>
        <end position="24"/>
    </location>
</feature>
<evidence type="ECO:0000313" key="4">
    <source>
        <dbReference type="EMBL" id="KAK0461536.1"/>
    </source>
</evidence>
<proteinExistence type="predicted"/>
<gene>
    <name evidence="4" type="ORF">IW261DRAFT_1428363</name>
</gene>